<evidence type="ECO:0000313" key="2">
    <source>
        <dbReference type="Proteomes" id="UP000619238"/>
    </source>
</evidence>
<dbReference type="Proteomes" id="UP000619238">
    <property type="component" value="Unassembled WGS sequence"/>
</dbReference>
<name>A0ABR7Q925_9FLAO</name>
<keyword evidence="2" id="KW-1185">Reference proteome</keyword>
<dbReference type="RefSeq" id="WP_187562041.1">
    <property type="nucleotide sequence ID" value="NZ_JACGWS010000005.1"/>
</dbReference>
<sequence>MKKKNLKNLQLNKNVVSNFKNRSLSGGAAITADVKDCPDNTLADGCKTLGACPYEPISQTELFVDCCTII</sequence>
<proteinExistence type="predicted"/>
<organism evidence="1 2">
    <name type="scientific">Kordia aestuariivivens</name>
    <dbReference type="NCBI Taxonomy" id="2759037"/>
    <lineage>
        <taxon>Bacteria</taxon>
        <taxon>Pseudomonadati</taxon>
        <taxon>Bacteroidota</taxon>
        <taxon>Flavobacteriia</taxon>
        <taxon>Flavobacteriales</taxon>
        <taxon>Flavobacteriaceae</taxon>
        <taxon>Kordia</taxon>
    </lineage>
</organism>
<dbReference type="EMBL" id="JACGWS010000005">
    <property type="protein sequence ID" value="MBC8754993.1"/>
    <property type="molecule type" value="Genomic_DNA"/>
</dbReference>
<comment type="caution">
    <text evidence="1">The sequence shown here is derived from an EMBL/GenBank/DDBJ whole genome shotgun (WGS) entry which is preliminary data.</text>
</comment>
<protein>
    <recommendedName>
        <fullName evidence="3">Bacteriocin</fullName>
    </recommendedName>
</protein>
<evidence type="ECO:0008006" key="3">
    <source>
        <dbReference type="Google" id="ProtNLM"/>
    </source>
</evidence>
<evidence type="ECO:0000313" key="1">
    <source>
        <dbReference type="EMBL" id="MBC8754993.1"/>
    </source>
</evidence>
<gene>
    <name evidence="1" type="ORF">H2O64_09945</name>
</gene>
<reference evidence="1 2" key="1">
    <citation type="submission" date="2020-07" db="EMBL/GenBank/DDBJ databases">
        <title>Description of Kordia aestuariivivens sp. nov., isolated from a tidal flat.</title>
        <authorList>
            <person name="Park S."/>
            <person name="Yoon J.-H."/>
        </authorList>
    </citation>
    <scope>NUCLEOTIDE SEQUENCE [LARGE SCALE GENOMIC DNA]</scope>
    <source>
        <strain evidence="1 2">YSTF-M3</strain>
    </source>
</reference>
<accession>A0ABR7Q925</accession>